<evidence type="ECO:0000313" key="2">
    <source>
        <dbReference type="EMBL" id="KAL2785865.1"/>
    </source>
</evidence>
<feature type="region of interest" description="Disordered" evidence="1">
    <location>
        <begin position="125"/>
        <end position="144"/>
    </location>
</feature>
<gene>
    <name evidence="2" type="ORF">BJX66DRAFT_49469</name>
</gene>
<protein>
    <submittedName>
        <fullName evidence="2">Uncharacterized protein</fullName>
    </submittedName>
</protein>
<accession>A0ABR4FRI2</accession>
<comment type="caution">
    <text evidence="2">The sequence shown here is derived from an EMBL/GenBank/DDBJ whole genome shotgun (WGS) entry which is preliminary data.</text>
</comment>
<feature type="compositionally biased region" description="Polar residues" evidence="1">
    <location>
        <begin position="132"/>
        <end position="143"/>
    </location>
</feature>
<dbReference type="Proteomes" id="UP001610563">
    <property type="component" value="Unassembled WGS sequence"/>
</dbReference>
<organism evidence="2 3">
    <name type="scientific">Aspergillus keveii</name>
    <dbReference type="NCBI Taxonomy" id="714993"/>
    <lineage>
        <taxon>Eukaryota</taxon>
        <taxon>Fungi</taxon>
        <taxon>Dikarya</taxon>
        <taxon>Ascomycota</taxon>
        <taxon>Pezizomycotina</taxon>
        <taxon>Eurotiomycetes</taxon>
        <taxon>Eurotiomycetidae</taxon>
        <taxon>Eurotiales</taxon>
        <taxon>Aspergillaceae</taxon>
        <taxon>Aspergillus</taxon>
        <taxon>Aspergillus subgen. Nidulantes</taxon>
    </lineage>
</organism>
<reference evidence="2 3" key="1">
    <citation type="submission" date="2024-07" db="EMBL/GenBank/DDBJ databases">
        <title>Section-level genome sequencing and comparative genomics of Aspergillus sections Usti and Cavernicolus.</title>
        <authorList>
            <consortium name="Lawrence Berkeley National Laboratory"/>
            <person name="Nybo J.L."/>
            <person name="Vesth T.C."/>
            <person name="Theobald S."/>
            <person name="Frisvad J.C."/>
            <person name="Larsen T.O."/>
            <person name="Kjaerboelling I."/>
            <person name="Rothschild-Mancinelli K."/>
            <person name="Lyhne E.K."/>
            <person name="Kogle M.E."/>
            <person name="Barry K."/>
            <person name="Clum A."/>
            <person name="Na H."/>
            <person name="Ledsgaard L."/>
            <person name="Lin J."/>
            <person name="Lipzen A."/>
            <person name="Kuo A."/>
            <person name="Riley R."/>
            <person name="Mondo S."/>
            <person name="Labutti K."/>
            <person name="Haridas S."/>
            <person name="Pangalinan J."/>
            <person name="Salamov A.A."/>
            <person name="Simmons B.A."/>
            <person name="Magnuson J.K."/>
            <person name="Chen J."/>
            <person name="Drula E."/>
            <person name="Henrissat B."/>
            <person name="Wiebenga A."/>
            <person name="Lubbers R.J."/>
            <person name="Gomes A.C."/>
            <person name="Makela M.R."/>
            <person name="Stajich J."/>
            <person name="Grigoriev I.V."/>
            <person name="Mortensen U.H."/>
            <person name="De Vries R.P."/>
            <person name="Baker S.E."/>
            <person name="Andersen M.R."/>
        </authorList>
    </citation>
    <scope>NUCLEOTIDE SEQUENCE [LARGE SCALE GENOMIC DNA]</scope>
    <source>
        <strain evidence="2 3">CBS 209.92</strain>
    </source>
</reference>
<keyword evidence="3" id="KW-1185">Reference proteome</keyword>
<sequence length="179" mass="19972">MAGVGASRESSLRFAILTCRCLRGVSAARMFRSTFSMRYGLTVLHIRTIAAAAHTTRRASIWSACRKLDACASLGFPSFLRGKQGQKSPLVLASSNARVYLAAMKGLPRGPTKSRNWRVQYVGENGRWPDQEPQQARTETETMPSFRPRAKYGSVCCTLPRNRQDIRKFSSIALVKKEE</sequence>
<evidence type="ECO:0000313" key="3">
    <source>
        <dbReference type="Proteomes" id="UP001610563"/>
    </source>
</evidence>
<dbReference type="EMBL" id="JBFTWV010000132">
    <property type="protein sequence ID" value="KAL2785865.1"/>
    <property type="molecule type" value="Genomic_DNA"/>
</dbReference>
<proteinExistence type="predicted"/>
<name>A0ABR4FRI2_9EURO</name>
<evidence type="ECO:0000256" key="1">
    <source>
        <dbReference type="SAM" id="MobiDB-lite"/>
    </source>
</evidence>